<proteinExistence type="evidence at transcript level"/>
<evidence type="ECO:0000313" key="3">
    <source>
        <dbReference type="EMBL" id="JAB81843.1"/>
    </source>
</evidence>
<sequence length="113" mass="12701">KVYLRTKVAGLLVVMFFTLTAEPLDSSAASEESATTEDPDRQPVLCSGPQQTSQQKILNCTSKADQTVQQALHNYTWLFHDNFTTVVKKICNESNQAFFNITEQRGKKPYVTL</sequence>
<feature type="signal peptide" evidence="2">
    <location>
        <begin position="1"/>
        <end position="21"/>
    </location>
</feature>
<evidence type="ECO:0000256" key="1">
    <source>
        <dbReference type="SAM" id="MobiDB-lite"/>
    </source>
</evidence>
<feature type="chain" id="PRO_5004736562" evidence="2">
    <location>
        <begin position="22"/>
        <end position="113"/>
    </location>
</feature>
<evidence type="ECO:0000256" key="2">
    <source>
        <dbReference type="SAM" id="SignalP"/>
    </source>
</evidence>
<feature type="non-terminal residue" evidence="3">
    <location>
        <position position="1"/>
    </location>
</feature>
<dbReference type="AlphaFoldDB" id="V5I2I5"/>
<organism evidence="3">
    <name type="scientific">Ixodes ricinus</name>
    <name type="common">Common tick</name>
    <name type="synonym">Acarus ricinus</name>
    <dbReference type="NCBI Taxonomy" id="34613"/>
    <lineage>
        <taxon>Eukaryota</taxon>
        <taxon>Metazoa</taxon>
        <taxon>Ecdysozoa</taxon>
        <taxon>Arthropoda</taxon>
        <taxon>Chelicerata</taxon>
        <taxon>Arachnida</taxon>
        <taxon>Acari</taxon>
        <taxon>Parasitiformes</taxon>
        <taxon>Ixodida</taxon>
        <taxon>Ixodoidea</taxon>
        <taxon>Ixodidae</taxon>
        <taxon>Ixodinae</taxon>
        <taxon>Ixodes</taxon>
    </lineage>
</organism>
<feature type="region of interest" description="Disordered" evidence="1">
    <location>
        <begin position="26"/>
        <end position="50"/>
    </location>
</feature>
<reference evidence="3" key="1">
    <citation type="journal article" date="2015" name="Sci. Rep.">
        <title>Tissue- and time-dependent transcription in Ixodes ricinus salivary glands and midguts when blood feeding on the vertebrate host.</title>
        <authorList>
            <person name="Kotsyfakis M."/>
            <person name="Schwarz A."/>
            <person name="Erhart J."/>
            <person name="Ribeiro J.M."/>
        </authorList>
    </citation>
    <scope>NUCLEOTIDE SEQUENCE</scope>
    <source>
        <tissue evidence="3">Salivary gland and midgut</tissue>
    </source>
</reference>
<dbReference type="EMBL" id="GANP01002625">
    <property type="protein sequence ID" value="JAB81843.1"/>
    <property type="molecule type" value="mRNA"/>
</dbReference>
<protein>
    <submittedName>
        <fullName evidence="3">Putative salivary secreted peptide</fullName>
    </submittedName>
</protein>
<name>V5I2I5_IXORI</name>
<keyword evidence="2" id="KW-0732">Signal</keyword>
<accession>V5I2I5</accession>